<keyword evidence="2" id="KW-1185">Reference proteome</keyword>
<dbReference type="PANTHER" id="PTHR22878:SF73">
    <property type="entry name" value="DYNEIN AXONEMAL HEAVY CHAIN 1"/>
    <property type="match status" value="1"/>
</dbReference>
<proteinExistence type="predicted"/>
<evidence type="ECO:0000313" key="2">
    <source>
        <dbReference type="Proteomes" id="UP000597762"/>
    </source>
</evidence>
<dbReference type="GO" id="GO:0051959">
    <property type="term" value="F:dynein light intermediate chain binding"/>
    <property type="evidence" value="ECO:0007669"/>
    <property type="project" value="InterPro"/>
</dbReference>
<dbReference type="PANTHER" id="PTHR22878">
    <property type="entry name" value="DYNEIN HEAVY CHAIN 6, AXONEMAL-LIKE-RELATED"/>
    <property type="match status" value="1"/>
</dbReference>
<accession>A0A812BQ23</accession>
<dbReference type="AlphaFoldDB" id="A0A812BQ23"/>
<dbReference type="EMBL" id="CAHIKZ030000855">
    <property type="protein sequence ID" value="CAE1241928.1"/>
    <property type="molecule type" value="Genomic_DNA"/>
</dbReference>
<name>A0A812BQ23_ACAPH</name>
<comment type="caution">
    <text evidence="1">The sequence shown here is derived from an EMBL/GenBank/DDBJ whole genome shotgun (WGS) entry which is preliminary data.</text>
</comment>
<gene>
    <name evidence="1" type="ORF">SPHA_23064</name>
</gene>
<dbReference type="GO" id="GO:0007018">
    <property type="term" value="P:microtubule-based movement"/>
    <property type="evidence" value="ECO:0007669"/>
    <property type="project" value="InterPro"/>
</dbReference>
<protein>
    <submittedName>
        <fullName evidence="1">DNAH</fullName>
    </submittedName>
</protein>
<reference evidence="1" key="1">
    <citation type="submission" date="2021-01" db="EMBL/GenBank/DDBJ databases">
        <authorList>
            <person name="Li R."/>
            <person name="Bekaert M."/>
        </authorList>
    </citation>
    <scope>NUCLEOTIDE SEQUENCE</scope>
    <source>
        <strain evidence="1">Farmed</strain>
    </source>
</reference>
<dbReference type="InterPro" id="IPR026983">
    <property type="entry name" value="DHC"/>
</dbReference>
<sequence length="929" mass="107508">MLPRNDLLVKQQKSVKNGQYLYPAIKQRGYYSDIVSFGESHKLQETSHGPSHMVQSISWNIPKEKYTPSVNIFDTSHESLMQKFVTEIQGPTTELTAVSDFPWKASEPKVQLPYYTSPGECPRKIEIERRRRLYRSLDLAKLLLTEGISSADLNPKNISYNEKVLLNANTQDPAPFSSYLALEIFDNEEYDCRTPSEWLHLGEEEGILKPIPGFAFLPNCNHESSDLLNSINTDDTFAWHEVGVIGYNPDSKKYLVHKVNSEGRVVDIYGKPIMIQPEMIIEITDAIIVSSKGSLNLGINLDKPTACPNFFDDKLLDSQFWVPRIFLLFCAEDPRMFAKRIAEAFHERKQTEALLRYHLYVDCMPMDGVGELDQASLKRMIDWARNTCGIIKDKSLDDYIQLLEKEVNIDFCRSMNKIIFDKIVCEDQNTFAFVTLPKANEDIVPTKGVCADVPTYPFDEQYDKFAFTSFLTREESIQTCVKLRTECNKVGIMSLFHVPTTKPMKIDEFEQTQSQATSQVSLFLKDSWITTLRAAIRTSLRDIGKGWFNIHETNWEVYQKSKLKKFMEMVKFMMQDTLRYLVNESLMNFTRMLKDACACTFDLKEPFTWKNDIISSPFKPLKNTLFYVDFVLDDNGPHYSTNLATFETSVIALFDKGISSTQAVPQLEKYILEDIFWSGTPLLESVGEHEPHVEVLRETIRLAVHQSLIPMNAYAERYKKYVDIYNLDVTKYINDFAAEEHTALEIQAEVEKHLHEKEILEENIPTSIVIGPFWVATANVRELLAKKKKSLSIALLDLLSKQLRKRCDNVSEEFKIISRKLSEKPNCIEELDELREWMKTIPEKLKEHQENIDKIMHDYGLLENFFYNLSNDDFLCMWTTIGWPHKIYKQMETTMVTHEADEERFRKLQQFDQAAFNEKLDSLAVSKNS</sequence>
<dbReference type="Proteomes" id="UP000597762">
    <property type="component" value="Unassembled WGS sequence"/>
</dbReference>
<dbReference type="GO" id="GO:0045505">
    <property type="term" value="F:dynein intermediate chain binding"/>
    <property type="evidence" value="ECO:0007669"/>
    <property type="project" value="InterPro"/>
</dbReference>
<organism evidence="1 2">
    <name type="scientific">Acanthosepion pharaonis</name>
    <name type="common">Pharaoh cuttlefish</name>
    <name type="synonym">Sepia pharaonis</name>
    <dbReference type="NCBI Taxonomy" id="158019"/>
    <lineage>
        <taxon>Eukaryota</taxon>
        <taxon>Metazoa</taxon>
        <taxon>Spiralia</taxon>
        <taxon>Lophotrochozoa</taxon>
        <taxon>Mollusca</taxon>
        <taxon>Cephalopoda</taxon>
        <taxon>Coleoidea</taxon>
        <taxon>Decapodiformes</taxon>
        <taxon>Sepiida</taxon>
        <taxon>Sepiina</taxon>
        <taxon>Sepiidae</taxon>
        <taxon>Acanthosepion</taxon>
    </lineage>
</organism>
<dbReference type="OrthoDB" id="447173at2759"/>
<dbReference type="GO" id="GO:0030286">
    <property type="term" value="C:dynein complex"/>
    <property type="evidence" value="ECO:0007669"/>
    <property type="project" value="InterPro"/>
</dbReference>
<evidence type="ECO:0000313" key="1">
    <source>
        <dbReference type="EMBL" id="CAE1241928.1"/>
    </source>
</evidence>